<proteinExistence type="predicted"/>
<protein>
    <submittedName>
        <fullName evidence="1">Uncharacterized protein</fullName>
    </submittedName>
</protein>
<reference evidence="1" key="2">
    <citation type="submission" date="2020-09" db="EMBL/GenBank/DDBJ databases">
        <authorList>
            <person name="Sun Q."/>
            <person name="Ohkuma M."/>
        </authorList>
    </citation>
    <scope>NUCLEOTIDE SEQUENCE</scope>
    <source>
        <strain evidence="1">JCM 31311</strain>
    </source>
</reference>
<evidence type="ECO:0000313" key="2">
    <source>
        <dbReference type="Proteomes" id="UP000603865"/>
    </source>
</evidence>
<organism evidence="1 2">
    <name type="scientific">Deinococcus ruber</name>
    <dbReference type="NCBI Taxonomy" id="1848197"/>
    <lineage>
        <taxon>Bacteria</taxon>
        <taxon>Thermotogati</taxon>
        <taxon>Deinococcota</taxon>
        <taxon>Deinococci</taxon>
        <taxon>Deinococcales</taxon>
        <taxon>Deinococcaceae</taxon>
        <taxon>Deinococcus</taxon>
    </lineage>
</organism>
<comment type="caution">
    <text evidence="1">The sequence shown here is derived from an EMBL/GenBank/DDBJ whole genome shotgun (WGS) entry which is preliminary data.</text>
</comment>
<reference evidence="1" key="1">
    <citation type="journal article" date="2014" name="Int. J. Syst. Evol. Microbiol.">
        <title>Complete genome sequence of Corynebacterium casei LMG S-19264T (=DSM 44701T), isolated from a smear-ripened cheese.</title>
        <authorList>
            <consortium name="US DOE Joint Genome Institute (JGI-PGF)"/>
            <person name="Walter F."/>
            <person name="Albersmeier A."/>
            <person name="Kalinowski J."/>
            <person name="Ruckert C."/>
        </authorList>
    </citation>
    <scope>NUCLEOTIDE SEQUENCE</scope>
    <source>
        <strain evidence="1">JCM 31311</strain>
    </source>
</reference>
<gene>
    <name evidence="1" type="ORF">GCM10008957_31550</name>
</gene>
<name>A0A918F7K2_9DEIO</name>
<accession>A0A918F7K2</accession>
<dbReference type="Proteomes" id="UP000603865">
    <property type="component" value="Unassembled WGS sequence"/>
</dbReference>
<keyword evidence="2" id="KW-1185">Reference proteome</keyword>
<dbReference type="RefSeq" id="WP_189091479.1">
    <property type="nucleotide sequence ID" value="NZ_BMQL01000019.1"/>
</dbReference>
<dbReference type="AlphaFoldDB" id="A0A918F7K2"/>
<evidence type="ECO:0000313" key="1">
    <source>
        <dbReference type="EMBL" id="GGR16595.1"/>
    </source>
</evidence>
<sequence>MTVKKPDSPLGLALLQAATNEFQLSAVLMYKAGVRPTGPDLILNNNHFAMLRVLVRAGWLCKTGRAAQSMYALTPQGLDVRSKLPPPVRPVPQAICRLCGGVHYHKNGCLLARPNHQQVAAT</sequence>
<dbReference type="EMBL" id="BMQL01000019">
    <property type="protein sequence ID" value="GGR16595.1"/>
    <property type="molecule type" value="Genomic_DNA"/>
</dbReference>